<reference evidence="1" key="2">
    <citation type="submission" date="2025-08" db="UniProtKB">
        <authorList>
            <consortium name="Ensembl"/>
        </authorList>
    </citation>
    <scope>IDENTIFICATION</scope>
</reference>
<dbReference type="Proteomes" id="UP000314982">
    <property type="component" value="Unassembled WGS sequence"/>
</dbReference>
<evidence type="ECO:0000313" key="2">
    <source>
        <dbReference type="Proteomes" id="UP000314982"/>
    </source>
</evidence>
<dbReference type="AlphaFoldDB" id="A0A4W5RAG3"/>
<accession>A0A4W5RAG3</accession>
<dbReference type="Ensembl" id="ENSHHUT00000088283.1">
    <property type="protein sequence ID" value="ENSHHUP00000085607.1"/>
    <property type="gene ID" value="ENSHHUG00000049583.1"/>
</dbReference>
<proteinExistence type="predicted"/>
<reference evidence="1" key="3">
    <citation type="submission" date="2025-09" db="UniProtKB">
        <authorList>
            <consortium name="Ensembl"/>
        </authorList>
    </citation>
    <scope>IDENTIFICATION</scope>
</reference>
<reference evidence="2" key="1">
    <citation type="submission" date="2018-06" db="EMBL/GenBank/DDBJ databases">
        <title>Genome assembly of Danube salmon.</title>
        <authorList>
            <person name="Macqueen D.J."/>
            <person name="Gundappa M.K."/>
        </authorList>
    </citation>
    <scope>NUCLEOTIDE SEQUENCE [LARGE SCALE GENOMIC DNA]</scope>
</reference>
<sequence length="113" mass="12711">MGAHCPTDPPLPPEQPEVLGGNGFFKLDTFQRDVCSFEIEINGLVVFSKLETSGFPLQLLPDCSNSSQIIQHLHWQDKVFMNIKDKCYRAPKARREGAQLFSSLCENNSITKL</sequence>
<evidence type="ECO:0000313" key="1">
    <source>
        <dbReference type="Ensembl" id="ENSHHUP00000085607.1"/>
    </source>
</evidence>
<keyword evidence="2" id="KW-1185">Reference proteome</keyword>
<protein>
    <submittedName>
        <fullName evidence="1">Uncharacterized protein</fullName>
    </submittedName>
</protein>
<name>A0A4W5RAG3_9TELE</name>
<organism evidence="1 2">
    <name type="scientific">Hucho hucho</name>
    <name type="common">huchen</name>
    <dbReference type="NCBI Taxonomy" id="62062"/>
    <lineage>
        <taxon>Eukaryota</taxon>
        <taxon>Metazoa</taxon>
        <taxon>Chordata</taxon>
        <taxon>Craniata</taxon>
        <taxon>Vertebrata</taxon>
        <taxon>Euteleostomi</taxon>
        <taxon>Actinopterygii</taxon>
        <taxon>Neopterygii</taxon>
        <taxon>Teleostei</taxon>
        <taxon>Protacanthopterygii</taxon>
        <taxon>Salmoniformes</taxon>
        <taxon>Salmonidae</taxon>
        <taxon>Salmoninae</taxon>
        <taxon>Hucho</taxon>
    </lineage>
</organism>